<dbReference type="Proteomes" id="UP001378592">
    <property type="component" value="Unassembled WGS sequence"/>
</dbReference>
<feature type="transmembrane region" description="Helical" evidence="3">
    <location>
        <begin position="42"/>
        <end position="64"/>
    </location>
</feature>
<evidence type="ECO:0000313" key="5">
    <source>
        <dbReference type="Proteomes" id="UP001378592"/>
    </source>
</evidence>
<proteinExistence type="inferred from homology"/>
<dbReference type="SUPFAM" id="SSF51735">
    <property type="entry name" value="NAD(P)-binding Rossmann-fold domains"/>
    <property type="match status" value="1"/>
</dbReference>
<reference evidence="4 5" key="1">
    <citation type="submission" date="2024-03" db="EMBL/GenBank/DDBJ databases">
        <title>The genome assembly and annotation of the cricket Gryllus longicercus Weissman &amp; Gray.</title>
        <authorList>
            <person name="Szrajer S."/>
            <person name="Gray D."/>
            <person name="Ylla G."/>
        </authorList>
    </citation>
    <scope>NUCLEOTIDE SEQUENCE [LARGE SCALE GENOMIC DNA]</scope>
    <source>
        <strain evidence="4">DAG 2021-001</strain>
        <tissue evidence="4">Whole body minus gut</tissue>
    </source>
</reference>
<keyword evidence="1" id="KW-0560">Oxidoreductase</keyword>
<dbReference type="Pfam" id="PF00106">
    <property type="entry name" value="adh_short"/>
    <property type="match status" value="1"/>
</dbReference>
<dbReference type="PANTHER" id="PTHR43313">
    <property type="entry name" value="SHORT-CHAIN DEHYDROGENASE/REDUCTASE FAMILY 9C"/>
    <property type="match status" value="1"/>
</dbReference>
<dbReference type="InterPro" id="IPR020904">
    <property type="entry name" value="Sc_DH/Rdtase_CS"/>
</dbReference>
<dbReference type="Gene3D" id="3.40.50.720">
    <property type="entry name" value="NAD(P)-binding Rossmann-like Domain"/>
    <property type="match status" value="1"/>
</dbReference>
<keyword evidence="5" id="KW-1185">Reference proteome</keyword>
<dbReference type="GO" id="GO:0016491">
    <property type="term" value="F:oxidoreductase activity"/>
    <property type="evidence" value="ECO:0007669"/>
    <property type="project" value="UniProtKB-KW"/>
</dbReference>
<organism evidence="4 5">
    <name type="scientific">Gryllus longicercus</name>
    <dbReference type="NCBI Taxonomy" id="2509291"/>
    <lineage>
        <taxon>Eukaryota</taxon>
        <taxon>Metazoa</taxon>
        <taxon>Ecdysozoa</taxon>
        <taxon>Arthropoda</taxon>
        <taxon>Hexapoda</taxon>
        <taxon>Insecta</taxon>
        <taxon>Pterygota</taxon>
        <taxon>Neoptera</taxon>
        <taxon>Polyneoptera</taxon>
        <taxon>Orthoptera</taxon>
        <taxon>Ensifera</taxon>
        <taxon>Gryllidea</taxon>
        <taxon>Grylloidea</taxon>
        <taxon>Gryllidae</taxon>
        <taxon>Gryllinae</taxon>
        <taxon>Gryllus</taxon>
    </lineage>
</organism>
<accession>A0AAN9ZEN8</accession>
<evidence type="ECO:0000256" key="3">
    <source>
        <dbReference type="SAM" id="Phobius"/>
    </source>
</evidence>
<dbReference type="PANTHER" id="PTHR43313:SF36">
    <property type="entry name" value="D-BETA-HYDROXYBUTYRATE DEHYDROGENASE, MITOCHONDRIAL"/>
    <property type="match status" value="1"/>
</dbReference>
<dbReference type="InterPro" id="IPR036291">
    <property type="entry name" value="NAD(P)-bd_dom_sf"/>
</dbReference>
<dbReference type="PRINTS" id="PR00080">
    <property type="entry name" value="SDRFAMILY"/>
</dbReference>
<evidence type="ECO:0000313" key="4">
    <source>
        <dbReference type="EMBL" id="KAK7871335.1"/>
    </source>
</evidence>
<evidence type="ECO:0000256" key="1">
    <source>
        <dbReference type="ARBA" id="ARBA00023002"/>
    </source>
</evidence>
<evidence type="ECO:0000256" key="2">
    <source>
        <dbReference type="RuleBase" id="RU000363"/>
    </source>
</evidence>
<keyword evidence="3" id="KW-0472">Membrane</keyword>
<comment type="similarity">
    <text evidence="2">Belongs to the short-chain dehydrogenases/reductases (SDR) family.</text>
</comment>
<dbReference type="EMBL" id="JAZDUA010000041">
    <property type="protein sequence ID" value="KAK7871335.1"/>
    <property type="molecule type" value="Genomic_DNA"/>
</dbReference>
<keyword evidence="3" id="KW-0812">Transmembrane</keyword>
<comment type="caution">
    <text evidence="4">The sequence shown here is derived from an EMBL/GenBank/DDBJ whole genome shotgun (WGS) entry which is preliminary data.</text>
</comment>
<gene>
    <name evidence="4" type="ORF">R5R35_007595</name>
</gene>
<keyword evidence="3" id="KW-1133">Transmembrane helix</keyword>
<name>A0AAN9ZEN8_9ORTH</name>
<dbReference type="PROSITE" id="PS00061">
    <property type="entry name" value="ADH_SHORT"/>
    <property type="match status" value="1"/>
</dbReference>
<dbReference type="PRINTS" id="PR00081">
    <property type="entry name" value="GDHRDH"/>
</dbReference>
<dbReference type="GO" id="GO:0008202">
    <property type="term" value="P:steroid metabolic process"/>
    <property type="evidence" value="ECO:0007669"/>
    <property type="project" value="TreeGrafter"/>
</dbReference>
<dbReference type="AlphaFoldDB" id="A0AAN9ZEN8"/>
<dbReference type="InterPro" id="IPR002347">
    <property type="entry name" value="SDR_fam"/>
</dbReference>
<sequence>MALSLTTAGGALWPILSRRAGAFALAALAVWVAPLPADTLQWWGRVVLCLLAAWLAMLVVSRLLPAPMLPLHRRAVLVTGCSSGFGQAAALALDAAGAHVVAAVRTPDAPGTRRLVAQASSRMRVVRMDVTDDASVAAAVAAVRQALGDNELWAVVNNAGSLGVGECEWLDMDHMKSILDVNTFGTLRVIRAFLPMLRESKGRIVNMISILCRCSLGGVVPYCVSKYATLALTEALRHEVRRFGVSVHSLEPWFYETPLLEQGPTKFQEAWDKAPDHVKDAYGQDYISRMQNTRESLLSLLTLPARKVHVVSEAVIDACFARDPQVRYIPSLFAEFTADLTPFGRVIIAIMHNMFLPRFRHKSL</sequence>
<protein>
    <submittedName>
        <fullName evidence="4">Uncharacterized protein</fullName>
    </submittedName>
</protein>